<name>A0A8J3TT63_9ACTN</name>
<dbReference type="PANTHER" id="PTHR44936">
    <property type="entry name" value="SENSOR PROTEIN CREC"/>
    <property type="match status" value="1"/>
</dbReference>
<dbReference type="SMART" id="SM00387">
    <property type="entry name" value="HATPase_c"/>
    <property type="match status" value="1"/>
</dbReference>
<keyword evidence="10" id="KW-0902">Two-component regulatory system</keyword>
<dbReference type="InterPro" id="IPR000014">
    <property type="entry name" value="PAS"/>
</dbReference>
<dbReference type="GO" id="GO:0005524">
    <property type="term" value="F:ATP binding"/>
    <property type="evidence" value="ECO:0007669"/>
    <property type="project" value="UniProtKB-KW"/>
</dbReference>
<dbReference type="GO" id="GO:0005886">
    <property type="term" value="C:plasma membrane"/>
    <property type="evidence" value="ECO:0007669"/>
    <property type="project" value="UniProtKB-SubCell"/>
</dbReference>
<evidence type="ECO:0000256" key="10">
    <source>
        <dbReference type="ARBA" id="ARBA00023012"/>
    </source>
</evidence>
<evidence type="ECO:0000256" key="4">
    <source>
        <dbReference type="ARBA" id="ARBA00022475"/>
    </source>
</evidence>
<dbReference type="SUPFAM" id="SSF55874">
    <property type="entry name" value="ATPase domain of HSP90 chaperone/DNA topoisomerase II/histidine kinase"/>
    <property type="match status" value="1"/>
</dbReference>
<dbReference type="Pfam" id="PF08448">
    <property type="entry name" value="PAS_4"/>
    <property type="match status" value="1"/>
</dbReference>
<dbReference type="Pfam" id="PF02518">
    <property type="entry name" value="HATPase_c"/>
    <property type="match status" value="1"/>
</dbReference>
<evidence type="ECO:0000256" key="7">
    <source>
        <dbReference type="ARBA" id="ARBA00022741"/>
    </source>
</evidence>
<dbReference type="InterPro" id="IPR003594">
    <property type="entry name" value="HATPase_dom"/>
</dbReference>
<evidence type="ECO:0000259" key="11">
    <source>
        <dbReference type="PROSITE" id="PS50109"/>
    </source>
</evidence>
<dbReference type="InterPro" id="IPR035965">
    <property type="entry name" value="PAS-like_dom_sf"/>
</dbReference>
<comment type="catalytic activity">
    <reaction evidence="1">
        <text>ATP + protein L-histidine = ADP + protein N-phospho-L-histidine.</text>
        <dbReference type="EC" id="2.7.13.3"/>
    </reaction>
</comment>
<dbReference type="GO" id="GO:0000155">
    <property type="term" value="F:phosphorelay sensor kinase activity"/>
    <property type="evidence" value="ECO:0007669"/>
    <property type="project" value="InterPro"/>
</dbReference>
<evidence type="ECO:0000256" key="5">
    <source>
        <dbReference type="ARBA" id="ARBA00022553"/>
    </source>
</evidence>
<dbReference type="Pfam" id="PF00512">
    <property type="entry name" value="HisKA"/>
    <property type="match status" value="1"/>
</dbReference>
<comment type="caution">
    <text evidence="13">The sequence shown here is derived from an EMBL/GenBank/DDBJ whole genome shotgun (WGS) entry which is preliminary data.</text>
</comment>
<evidence type="ECO:0000313" key="13">
    <source>
        <dbReference type="EMBL" id="GII31916.1"/>
    </source>
</evidence>
<dbReference type="EC" id="2.7.13.3" evidence="3"/>
<gene>
    <name evidence="13" type="ORF">Pmi06nite_53580</name>
</gene>
<proteinExistence type="predicted"/>
<keyword evidence="14" id="KW-1185">Reference proteome</keyword>
<dbReference type="PANTHER" id="PTHR44936:SF10">
    <property type="entry name" value="SENSOR PROTEIN RSTB"/>
    <property type="match status" value="1"/>
</dbReference>
<evidence type="ECO:0000256" key="1">
    <source>
        <dbReference type="ARBA" id="ARBA00000085"/>
    </source>
</evidence>
<dbReference type="Gene3D" id="3.30.565.10">
    <property type="entry name" value="Histidine kinase-like ATPase, C-terminal domain"/>
    <property type="match status" value="1"/>
</dbReference>
<keyword evidence="8" id="KW-0418">Kinase</keyword>
<keyword evidence="4" id="KW-1003">Cell membrane</keyword>
<dbReference type="Gene3D" id="3.30.450.20">
    <property type="entry name" value="PAS domain"/>
    <property type="match status" value="1"/>
</dbReference>
<keyword evidence="4" id="KW-0472">Membrane</keyword>
<dbReference type="InterPro" id="IPR036890">
    <property type="entry name" value="HATPase_C_sf"/>
</dbReference>
<accession>A0A8J3TT63</accession>
<dbReference type="InterPro" id="IPR050980">
    <property type="entry name" value="2C_sensor_his_kinase"/>
</dbReference>
<dbReference type="SMART" id="SM00388">
    <property type="entry name" value="HisKA"/>
    <property type="match status" value="1"/>
</dbReference>
<dbReference type="CDD" id="cd00082">
    <property type="entry name" value="HisKA"/>
    <property type="match status" value="1"/>
</dbReference>
<dbReference type="InterPro" id="IPR005467">
    <property type="entry name" value="His_kinase_dom"/>
</dbReference>
<comment type="subcellular location">
    <subcellularLocation>
        <location evidence="2">Cell membrane</location>
        <topology evidence="2">Multi-pass membrane protein</topology>
    </subcellularLocation>
</comment>
<dbReference type="SUPFAM" id="SSF47384">
    <property type="entry name" value="Homodimeric domain of signal transducing histidine kinase"/>
    <property type="match status" value="1"/>
</dbReference>
<dbReference type="InterPro" id="IPR004358">
    <property type="entry name" value="Sig_transdc_His_kin-like_C"/>
</dbReference>
<sequence length="389" mass="43017">MRQNLDYAALFAAVPSPCLAMTPDMTVVAVNQAYLDAHGRRREELLGRHVLDSCALDHADPVKQRALRNLEASLRRAEATGKPDVMAPHKCAMPISRSAHPTEGHHWSMINSPVLGSDGAVVLFVHRTEDMSAFLQQRRGSRSGVSRTGAGAAEMQELNEQVRKANTVAEQLLRRQRQFTADASHELRTPLTALRLQVEEAQLHRDDIDLPDLLNHLTADLDRLESIIDDLLLLATLEVDLDARLEEVNLTSLVEAVAARWTVSHDVRLDLEPAVTVEADSWQITRLLANLLDNARRHATRRLRVDLRRTGDHAELAVADDGQGVRPADRDRIFQRFVRLDTARSRDHGGAGLGLAIARDIASAHYGTLHVEDSADGGACFVLRIPLVS</sequence>
<dbReference type="Proteomes" id="UP000650628">
    <property type="component" value="Unassembled WGS sequence"/>
</dbReference>
<dbReference type="InterPro" id="IPR036097">
    <property type="entry name" value="HisK_dim/P_sf"/>
</dbReference>
<organism evidence="13 14">
    <name type="scientific">Planotetraspora mira</name>
    <dbReference type="NCBI Taxonomy" id="58121"/>
    <lineage>
        <taxon>Bacteria</taxon>
        <taxon>Bacillati</taxon>
        <taxon>Actinomycetota</taxon>
        <taxon>Actinomycetes</taxon>
        <taxon>Streptosporangiales</taxon>
        <taxon>Streptosporangiaceae</taxon>
        <taxon>Planotetraspora</taxon>
    </lineage>
</organism>
<evidence type="ECO:0000256" key="9">
    <source>
        <dbReference type="ARBA" id="ARBA00022840"/>
    </source>
</evidence>
<evidence type="ECO:0000256" key="8">
    <source>
        <dbReference type="ARBA" id="ARBA00022777"/>
    </source>
</evidence>
<dbReference type="RefSeq" id="WP_203955828.1">
    <property type="nucleotide sequence ID" value="NZ_BOOO01000031.1"/>
</dbReference>
<evidence type="ECO:0000313" key="14">
    <source>
        <dbReference type="Proteomes" id="UP000650628"/>
    </source>
</evidence>
<dbReference type="SUPFAM" id="SSF55785">
    <property type="entry name" value="PYP-like sensor domain (PAS domain)"/>
    <property type="match status" value="1"/>
</dbReference>
<reference evidence="13 14" key="1">
    <citation type="submission" date="2021-01" db="EMBL/GenBank/DDBJ databases">
        <title>Whole genome shotgun sequence of Planotetraspora mira NBRC 15435.</title>
        <authorList>
            <person name="Komaki H."/>
            <person name="Tamura T."/>
        </authorList>
    </citation>
    <scope>NUCLEOTIDE SEQUENCE [LARGE SCALE GENOMIC DNA]</scope>
    <source>
        <strain evidence="13 14">NBRC 15435</strain>
    </source>
</reference>
<protein>
    <recommendedName>
        <fullName evidence="3">histidine kinase</fullName>
        <ecNumber evidence="3">2.7.13.3</ecNumber>
    </recommendedName>
</protein>
<keyword evidence="9" id="KW-0067">ATP-binding</keyword>
<evidence type="ECO:0000256" key="3">
    <source>
        <dbReference type="ARBA" id="ARBA00012438"/>
    </source>
</evidence>
<evidence type="ECO:0000256" key="6">
    <source>
        <dbReference type="ARBA" id="ARBA00022679"/>
    </source>
</evidence>
<keyword evidence="7" id="KW-0547">Nucleotide-binding</keyword>
<dbReference type="PROSITE" id="PS50112">
    <property type="entry name" value="PAS"/>
    <property type="match status" value="1"/>
</dbReference>
<dbReference type="PROSITE" id="PS50109">
    <property type="entry name" value="HIS_KIN"/>
    <property type="match status" value="1"/>
</dbReference>
<dbReference type="InterPro" id="IPR013656">
    <property type="entry name" value="PAS_4"/>
</dbReference>
<dbReference type="EMBL" id="BOOO01000031">
    <property type="protein sequence ID" value="GII31916.1"/>
    <property type="molecule type" value="Genomic_DNA"/>
</dbReference>
<keyword evidence="6" id="KW-0808">Transferase</keyword>
<feature type="domain" description="Histidine kinase" evidence="11">
    <location>
        <begin position="182"/>
        <end position="389"/>
    </location>
</feature>
<dbReference type="InterPro" id="IPR003661">
    <property type="entry name" value="HisK_dim/P_dom"/>
</dbReference>
<dbReference type="Gene3D" id="1.10.287.130">
    <property type="match status" value="1"/>
</dbReference>
<evidence type="ECO:0000259" key="12">
    <source>
        <dbReference type="PROSITE" id="PS50112"/>
    </source>
</evidence>
<keyword evidence="5" id="KW-0597">Phosphoprotein</keyword>
<feature type="domain" description="PAS" evidence="12">
    <location>
        <begin position="1"/>
        <end position="81"/>
    </location>
</feature>
<dbReference type="PRINTS" id="PR00344">
    <property type="entry name" value="BCTRLSENSOR"/>
</dbReference>
<dbReference type="AlphaFoldDB" id="A0A8J3TT63"/>
<evidence type="ECO:0000256" key="2">
    <source>
        <dbReference type="ARBA" id="ARBA00004651"/>
    </source>
</evidence>